<feature type="domain" description="Heterokaryon incompatibility" evidence="1">
    <location>
        <begin position="14"/>
        <end position="96"/>
    </location>
</feature>
<sequence>MNNIKALKTSIPPDFFGKTFRDAAEVALELGISFVWIDSLCIIKDSPEDWQNESVQMSQVYGNSSCNIGATSSSNTFGGCFSSQNCDELKPIKYKFNEQHDGVEFYLTNATH</sequence>
<evidence type="ECO:0000313" key="2">
    <source>
        <dbReference type="EMBL" id="ETS75305.1"/>
    </source>
</evidence>
<reference evidence="3" key="1">
    <citation type="journal article" date="2015" name="BMC Genomics">
        <title>Genomic and transcriptomic analysis of the endophytic fungus Pestalotiopsis fici reveals its lifestyle and high potential for synthesis of natural products.</title>
        <authorList>
            <person name="Wang X."/>
            <person name="Zhang X."/>
            <person name="Liu L."/>
            <person name="Xiang M."/>
            <person name="Wang W."/>
            <person name="Sun X."/>
            <person name="Che Y."/>
            <person name="Guo L."/>
            <person name="Liu G."/>
            <person name="Guo L."/>
            <person name="Wang C."/>
            <person name="Yin W.B."/>
            <person name="Stadler M."/>
            <person name="Zhang X."/>
            <person name="Liu X."/>
        </authorList>
    </citation>
    <scope>NUCLEOTIDE SEQUENCE [LARGE SCALE GENOMIC DNA]</scope>
    <source>
        <strain evidence="3">W106-1 / CGMCC3.15140</strain>
    </source>
</reference>
<dbReference type="GeneID" id="19277262"/>
<accession>W3WN21</accession>
<dbReference type="STRING" id="1229662.W3WN21"/>
<dbReference type="PANTHER" id="PTHR33112">
    <property type="entry name" value="DOMAIN PROTEIN, PUTATIVE-RELATED"/>
    <property type="match status" value="1"/>
</dbReference>
<gene>
    <name evidence="2" type="ORF">PFICI_12249</name>
</gene>
<dbReference type="InParanoid" id="W3WN21"/>
<organism evidence="2 3">
    <name type="scientific">Pestalotiopsis fici (strain W106-1 / CGMCC3.15140)</name>
    <dbReference type="NCBI Taxonomy" id="1229662"/>
    <lineage>
        <taxon>Eukaryota</taxon>
        <taxon>Fungi</taxon>
        <taxon>Dikarya</taxon>
        <taxon>Ascomycota</taxon>
        <taxon>Pezizomycotina</taxon>
        <taxon>Sordariomycetes</taxon>
        <taxon>Xylariomycetidae</taxon>
        <taxon>Amphisphaeriales</taxon>
        <taxon>Sporocadaceae</taxon>
        <taxon>Pestalotiopsis</taxon>
    </lineage>
</organism>
<dbReference type="AlphaFoldDB" id="W3WN21"/>
<name>W3WN21_PESFW</name>
<dbReference type="KEGG" id="pfy:PFICI_12249"/>
<dbReference type="OrthoDB" id="4161196at2759"/>
<dbReference type="OMA" id="HSTADYP"/>
<proteinExistence type="predicted"/>
<dbReference type="InterPro" id="IPR010730">
    <property type="entry name" value="HET"/>
</dbReference>
<evidence type="ECO:0000313" key="3">
    <source>
        <dbReference type="Proteomes" id="UP000030651"/>
    </source>
</evidence>
<dbReference type="HOGENOM" id="CLU_2146747_0_0_1"/>
<keyword evidence="3" id="KW-1185">Reference proteome</keyword>
<dbReference type="RefSeq" id="XP_007839021.1">
    <property type="nucleotide sequence ID" value="XM_007840830.1"/>
</dbReference>
<dbReference type="EMBL" id="KI912118">
    <property type="protein sequence ID" value="ETS75305.1"/>
    <property type="molecule type" value="Genomic_DNA"/>
</dbReference>
<protein>
    <recommendedName>
        <fullName evidence="1">Heterokaryon incompatibility domain-containing protein</fullName>
    </recommendedName>
</protein>
<dbReference type="PANTHER" id="PTHR33112:SF16">
    <property type="entry name" value="HETEROKARYON INCOMPATIBILITY DOMAIN-CONTAINING PROTEIN"/>
    <property type="match status" value="1"/>
</dbReference>
<dbReference type="Pfam" id="PF06985">
    <property type="entry name" value="HET"/>
    <property type="match status" value="1"/>
</dbReference>
<dbReference type="Proteomes" id="UP000030651">
    <property type="component" value="Unassembled WGS sequence"/>
</dbReference>
<evidence type="ECO:0000259" key="1">
    <source>
        <dbReference type="Pfam" id="PF06985"/>
    </source>
</evidence>